<dbReference type="NCBIfam" id="TIGR03413">
    <property type="entry name" value="GSH_gloB"/>
    <property type="match status" value="1"/>
</dbReference>
<evidence type="ECO:0000256" key="3">
    <source>
        <dbReference type="ARBA" id="ARBA00004963"/>
    </source>
</evidence>
<dbReference type="PANTHER" id="PTHR11935:SF94">
    <property type="entry name" value="TENZING NORGAY, ISOFORM C"/>
    <property type="match status" value="1"/>
</dbReference>
<keyword evidence="6" id="KW-0479">Metal-binding</keyword>
<organism evidence="11">
    <name type="scientific">Scylla olivacea</name>
    <name type="common">Orange mud crab</name>
    <name type="synonym">Cancer olivacea</name>
    <dbReference type="NCBI Taxonomy" id="85551"/>
    <lineage>
        <taxon>Eukaryota</taxon>
        <taxon>Metazoa</taxon>
        <taxon>Ecdysozoa</taxon>
        <taxon>Arthropoda</taxon>
        <taxon>Crustacea</taxon>
        <taxon>Multicrustacea</taxon>
        <taxon>Malacostraca</taxon>
        <taxon>Eumalacostraca</taxon>
        <taxon>Eucarida</taxon>
        <taxon>Decapoda</taxon>
        <taxon>Pleocyemata</taxon>
        <taxon>Brachyura</taxon>
        <taxon>Eubrachyura</taxon>
        <taxon>Portunoidea</taxon>
        <taxon>Portunidae</taxon>
        <taxon>Portuninae</taxon>
        <taxon>Scylla</taxon>
    </lineage>
</organism>
<dbReference type="InterPro" id="IPR017782">
    <property type="entry name" value="Hydroxyacylglutathione_Hdrlase"/>
</dbReference>
<evidence type="ECO:0000256" key="8">
    <source>
        <dbReference type="ARBA" id="ARBA00022833"/>
    </source>
</evidence>
<dbReference type="AlphaFoldDB" id="A0A0P4WDC6"/>
<dbReference type="InterPro" id="IPR036866">
    <property type="entry name" value="RibonucZ/Hydroxyglut_hydro"/>
</dbReference>
<dbReference type="HAMAP" id="MF_01374">
    <property type="entry name" value="Glyoxalase_2"/>
    <property type="match status" value="1"/>
</dbReference>
<name>A0A0P4WDC6_SCYOL</name>
<dbReference type="InterPro" id="IPR001279">
    <property type="entry name" value="Metallo-B-lactamas"/>
</dbReference>
<dbReference type="Pfam" id="PF16123">
    <property type="entry name" value="HAGH_C"/>
    <property type="match status" value="1"/>
</dbReference>
<comment type="similarity">
    <text evidence="4">Belongs to the metallo-beta-lactamase superfamily. Glyoxalase II family.</text>
</comment>
<dbReference type="CDD" id="cd07723">
    <property type="entry name" value="hydroxyacylglutathione_hydrolase_MBL-fold"/>
    <property type="match status" value="1"/>
</dbReference>
<evidence type="ECO:0000256" key="1">
    <source>
        <dbReference type="ARBA" id="ARBA00001623"/>
    </source>
</evidence>
<comment type="catalytic activity">
    <reaction evidence="1">
        <text>an S-(2-hydroxyacyl)glutathione + H2O = a 2-hydroxy carboxylate + glutathione + H(+)</text>
        <dbReference type="Rhea" id="RHEA:21864"/>
        <dbReference type="ChEBI" id="CHEBI:15377"/>
        <dbReference type="ChEBI" id="CHEBI:15378"/>
        <dbReference type="ChEBI" id="CHEBI:57925"/>
        <dbReference type="ChEBI" id="CHEBI:58896"/>
        <dbReference type="ChEBI" id="CHEBI:71261"/>
        <dbReference type="EC" id="3.1.2.6"/>
    </reaction>
</comment>
<accession>A0A0P4WDC6</accession>
<evidence type="ECO:0000256" key="7">
    <source>
        <dbReference type="ARBA" id="ARBA00022801"/>
    </source>
</evidence>
<evidence type="ECO:0000256" key="4">
    <source>
        <dbReference type="ARBA" id="ARBA00006759"/>
    </source>
</evidence>
<dbReference type="EC" id="3.1.2.6" evidence="5"/>
<dbReference type="GO" id="GO:0019243">
    <property type="term" value="P:methylglyoxal catabolic process to D-lactate via S-lactoyl-glutathione"/>
    <property type="evidence" value="ECO:0007669"/>
    <property type="project" value="InterPro"/>
</dbReference>
<proteinExistence type="inferred from homology"/>
<dbReference type="Gene3D" id="3.60.15.10">
    <property type="entry name" value="Ribonuclease Z/Hydroxyacylglutathione hydrolase-like"/>
    <property type="match status" value="1"/>
</dbReference>
<dbReference type="FunFam" id="3.60.15.10:FF:000019">
    <property type="entry name" value="Hydroxyacylglutathione hydrolase, mitochondrial"/>
    <property type="match status" value="1"/>
</dbReference>
<comment type="cofactor">
    <cofactor evidence="2">
        <name>Zn(2+)</name>
        <dbReference type="ChEBI" id="CHEBI:29105"/>
    </cofactor>
</comment>
<evidence type="ECO:0000256" key="6">
    <source>
        <dbReference type="ARBA" id="ARBA00022723"/>
    </source>
</evidence>
<evidence type="ECO:0000259" key="10">
    <source>
        <dbReference type="SMART" id="SM00849"/>
    </source>
</evidence>
<dbReference type="GO" id="GO:0004416">
    <property type="term" value="F:hydroxyacylglutathione hydrolase activity"/>
    <property type="evidence" value="ECO:0007669"/>
    <property type="project" value="UniProtKB-EC"/>
</dbReference>
<keyword evidence="8" id="KW-0862">Zinc</keyword>
<protein>
    <recommendedName>
        <fullName evidence="5">hydroxyacylglutathione hydrolase</fullName>
        <ecNumber evidence="5">3.1.2.6</ecNumber>
    </recommendedName>
    <alternativeName>
        <fullName evidence="9">Glyoxalase II</fullName>
    </alternativeName>
</protein>
<keyword evidence="7" id="KW-0378">Hydrolase</keyword>
<dbReference type="PANTHER" id="PTHR11935">
    <property type="entry name" value="BETA LACTAMASE DOMAIN"/>
    <property type="match status" value="1"/>
</dbReference>
<dbReference type="Pfam" id="PF00753">
    <property type="entry name" value="Lactamase_B"/>
    <property type="match status" value="1"/>
</dbReference>
<dbReference type="GO" id="GO:0031123">
    <property type="term" value="P:RNA 3'-end processing"/>
    <property type="evidence" value="ECO:0007669"/>
    <property type="project" value="UniProtKB-ARBA"/>
</dbReference>
<evidence type="ECO:0000256" key="9">
    <source>
        <dbReference type="ARBA" id="ARBA00031044"/>
    </source>
</evidence>
<evidence type="ECO:0000313" key="11">
    <source>
        <dbReference type="EMBL" id="JAI66714.1"/>
    </source>
</evidence>
<feature type="domain" description="Metallo-beta-lactamase" evidence="10">
    <location>
        <begin position="57"/>
        <end position="220"/>
    </location>
</feature>
<evidence type="ECO:0000256" key="5">
    <source>
        <dbReference type="ARBA" id="ARBA00011917"/>
    </source>
</evidence>
<dbReference type="EMBL" id="GDRN01047724">
    <property type="protein sequence ID" value="JAI66713.1"/>
    <property type="molecule type" value="Transcribed_RNA"/>
</dbReference>
<sequence>MFRLVSSLLPERAVQSLSAAYFRANAWYNVGSDKFHSTQTTIEHSTMKIQVLPALSDNYMYLLMDEKSKEAAIVDPVEPKTVLEAVKAAGVSLTTVLTTHHHWDHAGGNKELVSTYDKPLKVVGGDERVEGLTQLVGHGDTLNIGSLKVECLFTPCHTKGHICYNVTSDDPEHNPAVFTGDTLFIGGCGKFFEGDGTQMYRALIEVLGALPDHTFVYCGHEYAIQNLKFGLHVEPNNTAIQEKIAWVKKRREENLPSVPSSIGEEKQINPFMRVGEASVQEHVKTSDPVETMTAVRAEKDNWRPPK</sequence>
<dbReference type="InterPro" id="IPR035680">
    <property type="entry name" value="Clx_II_MBL"/>
</dbReference>
<comment type="pathway">
    <text evidence="3">Secondary metabolite metabolism; methylglyoxal degradation; (R)-lactate from methylglyoxal: step 2/2.</text>
</comment>
<evidence type="ECO:0000256" key="2">
    <source>
        <dbReference type="ARBA" id="ARBA00001947"/>
    </source>
</evidence>
<reference evidence="11" key="1">
    <citation type="submission" date="2015-09" db="EMBL/GenBank/DDBJ databases">
        <title>Scylla olivacea transcriptome.</title>
        <authorList>
            <person name="Ikhwanuddin M."/>
        </authorList>
    </citation>
    <scope>NUCLEOTIDE SEQUENCE</scope>
</reference>
<dbReference type="SMART" id="SM00849">
    <property type="entry name" value="Lactamase_B"/>
    <property type="match status" value="1"/>
</dbReference>
<dbReference type="InterPro" id="IPR032282">
    <property type="entry name" value="HAGH_C"/>
</dbReference>
<dbReference type="PIRSF" id="PIRSF005457">
    <property type="entry name" value="Glx"/>
    <property type="match status" value="1"/>
</dbReference>
<dbReference type="GO" id="GO:0046872">
    <property type="term" value="F:metal ion binding"/>
    <property type="evidence" value="ECO:0007669"/>
    <property type="project" value="UniProtKB-KW"/>
</dbReference>
<dbReference type="SUPFAM" id="SSF56281">
    <property type="entry name" value="Metallo-hydrolase/oxidoreductase"/>
    <property type="match status" value="1"/>
</dbReference>
<dbReference type="EMBL" id="GDRN01047723">
    <property type="protein sequence ID" value="JAI66714.1"/>
    <property type="molecule type" value="Transcribed_RNA"/>
</dbReference>